<keyword evidence="7" id="KW-1185">Reference proteome</keyword>
<dbReference type="SUPFAM" id="SSF51206">
    <property type="entry name" value="cAMP-binding domain-like"/>
    <property type="match status" value="1"/>
</dbReference>
<dbReference type="eggNOG" id="COG0664">
    <property type="taxonomic scope" value="Bacteria"/>
</dbReference>
<dbReference type="HOGENOM" id="CLU_075053_0_0_5"/>
<dbReference type="OrthoDB" id="7584044at2"/>
<dbReference type="Gene3D" id="1.10.10.10">
    <property type="entry name" value="Winged helix-like DNA-binding domain superfamily/Winged helix DNA-binding domain"/>
    <property type="match status" value="1"/>
</dbReference>
<evidence type="ECO:0000256" key="1">
    <source>
        <dbReference type="ARBA" id="ARBA00023015"/>
    </source>
</evidence>
<feature type="domain" description="HTH crp-type" evidence="5">
    <location>
        <begin position="147"/>
        <end position="222"/>
    </location>
</feature>
<dbReference type="InterPro" id="IPR036388">
    <property type="entry name" value="WH-like_DNA-bd_sf"/>
</dbReference>
<dbReference type="InterPro" id="IPR012318">
    <property type="entry name" value="HTH_CRP"/>
</dbReference>
<dbReference type="GO" id="GO:0003677">
    <property type="term" value="F:DNA binding"/>
    <property type="evidence" value="ECO:0007669"/>
    <property type="project" value="UniProtKB-KW"/>
</dbReference>
<dbReference type="Pfam" id="PF00027">
    <property type="entry name" value="cNMP_binding"/>
    <property type="match status" value="1"/>
</dbReference>
<feature type="domain" description="Cyclic nucleotide-binding" evidence="4">
    <location>
        <begin position="11"/>
        <end position="107"/>
    </location>
</feature>
<dbReference type="STRING" id="1123360.thalar_02450"/>
<gene>
    <name evidence="6" type="ORF">thalar_02450</name>
</gene>
<dbReference type="InterPro" id="IPR036390">
    <property type="entry name" value="WH_DNA-bd_sf"/>
</dbReference>
<keyword evidence="3" id="KW-0804">Transcription</keyword>
<dbReference type="InterPro" id="IPR018490">
    <property type="entry name" value="cNMP-bd_dom_sf"/>
</dbReference>
<sequence length="245" mass="27435">MSTSSAVVPMSFGFIDHALVEEYLNLQPPAAIIAESKGKMIVQEGDFVDHSMLLLEGWIGLSKMLPDGETQIIDILLPGDFALVGAHYANKAACSIEALSDVRFINIRPHHANGPSKVMQHVREMMAAEIVTTQARTAELMLRIGKGNAANRIAYALLEFFVRLEDVGRTQDRSYVFPITQQKFGEFTGLSNVHVCRTLRRLERDGIISHPTPTRIELTDMDALCDIAEIDLESFREEIIIRRRK</sequence>
<reference evidence="7" key="1">
    <citation type="journal article" date="2013" name="Stand. Genomic Sci.">
        <title>Genome sequence of the Litoreibacter arenae type strain (DSM 19593(T)), a member of the Roseobacter clade isolated from sea sand.</title>
        <authorList>
            <person name="Riedel T."/>
            <person name="Fiebig A."/>
            <person name="Petersen J."/>
            <person name="Gronow S."/>
            <person name="Kyrpides N.C."/>
            <person name="Goker M."/>
            <person name="Klenk H.P."/>
        </authorList>
    </citation>
    <scope>NUCLEOTIDE SEQUENCE [LARGE SCALE GENOMIC DNA]</scope>
    <source>
        <strain evidence="7">DSM 19593</strain>
    </source>
</reference>
<evidence type="ECO:0000259" key="5">
    <source>
        <dbReference type="PROSITE" id="PS51063"/>
    </source>
</evidence>
<evidence type="ECO:0000259" key="4">
    <source>
        <dbReference type="PROSITE" id="PS50042"/>
    </source>
</evidence>
<protein>
    <submittedName>
        <fullName evidence="6">cAMP-binding protein</fullName>
    </submittedName>
</protein>
<comment type="caution">
    <text evidence="6">The sequence shown here is derived from an EMBL/GenBank/DDBJ whole genome shotgun (WGS) entry which is preliminary data.</text>
</comment>
<evidence type="ECO:0000256" key="2">
    <source>
        <dbReference type="ARBA" id="ARBA00023125"/>
    </source>
</evidence>
<keyword evidence="1" id="KW-0805">Transcription regulation</keyword>
<accession>S9QA27</accession>
<dbReference type="SUPFAM" id="SSF46785">
    <property type="entry name" value="Winged helix' DNA-binding domain"/>
    <property type="match status" value="1"/>
</dbReference>
<keyword evidence="2" id="KW-0238">DNA-binding</keyword>
<dbReference type="InterPro" id="IPR000595">
    <property type="entry name" value="cNMP-bd_dom"/>
</dbReference>
<dbReference type="RefSeq" id="WP_021101379.1">
    <property type="nucleotide sequence ID" value="NZ_KE557311.1"/>
</dbReference>
<proteinExistence type="predicted"/>
<evidence type="ECO:0000313" key="6">
    <source>
        <dbReference type="EMBL" id="EPX78221.1"/>
    </source>
</evidence>
<evidence type="ECO:0000256" key="3">
    <source>
        <dbReference type="ARBA" id="ARBA00023163"/>
    </source>
</evidence>
<dbReference type="Pfam" id="PF13545">
    <property type="entry name" value="HTH_Crp_2"/>
    <property type="match status" value="1"/>
</dbReference>
<dbReference type="InterPro" id="IPR014710">
    <property type="entry name" value="RmlC-like_jellyroll"/>
</dbReference>
<name>S9QA27_9RHOB</name>
<dbReference type="Gene3D" id="2.60.120.10">
    <property type="entry name" value="Jelly Rolls"/>
    <property type="match status" value="1"/>
</dbReference>
<dbReference type="SMART" id="SM00419">
    <property type="entry name" value="HTH_CRP"/>
    <property type="match status" value="1"/>
</dbReference>
<dbReference type="EMBL" id="AONI01000013">
    <property type="protein sequence ID" value="EPX78221.1"/>
    <property type="molecule type" value="Genomic_DNA"/>
</dbReference>
<dbReference type="GO" id="GO:0006355">
    <property type="term" value="P:regulation of DNA-templated transcription"/>
    <property type="evidence" value="ECO:0007669"/>
    <property type="project" value="InterPro"/>
</dbReference>
<organism evidence="6 7">
    <name type="scientific">Litoreibacter arenae DSM 19593</name>
    <dbReference type="NCBI Taxonomy" id="1123360"/>
    <lineage>
        <taxon>Bacteria</taxon>
        <taxon>Pseudomonadati</taxon>
        <taxon>Pseudomonadota</taxon>
        <taxon>Alphaproteobacteria</taxon>
        <taxon>Rhodobacterales</taxon>
        <taxon>Roseobacteraceae</taxon>
        <taxon>Litoreibacter</taxon>
    </lineage>
</organism>
<dbReference type="PROSITE" id="PS51063">
    <property type="entry name" value="HTH_CRP_2"/>
    <property type="match status" value="1"/>
</dbReference>
<dbReference type="PROSITE" id="PS50042">
    <property type="entry name" value="CNMP_BINDING_3"/>
    <property type="match status" value="1"/>
</dbReference>
<dbReference type="Proteomes" id="UP000015351">
    <property type="component" value="Unassembled WGS sequence"/>
</dbReference>
<evidence type="ECO:0000313" key="7">
    <source>
        <dbReference type="Proteomes" id="UP000015351"/>
    </source>
</evidence>
<dbReference type="CDD" id="cd00038">
    <property type="entry name" value="CAP_ED"/>
    <property type="match status" value="1"/>
</dbReference>
<dbReference type="AlphaFoldDB" id="S9QA27"/>